<feature type="region of interest" description="Disordered" evidence="1">
    <location>
        <begin position="85"/>
        <end position="117"/>
    </location>
</feature>
<gene>
    <name evidence="2" type="ORF">TCNE_LOCUS8216</name>
</gene>
<feature type="compositionally biased region" description="Polar residues" evidence="1">
    <location>
        <begin position="144"/>
        <end position="163"/>
    </location>
</feature>
<feature type="compositionally biased region" description="Basic and acidic residues" evidence="1">
    <location>
        <begin position="278"/>
        <end position="288"/>
    </location>
</feature>
<dbReference type="EMBL" id="UYWY01019851">
    <property type="protein sequence ID" value="VDM39537.1"/>
    <property type="molecule type" value="Genomic_DNA"/>
</dbReference>
<feature type="compositionally biased region" description="Low complexity" evidence="1">
    <location>
        <begin position="371"/>
        <end position="387"/>
    </location>
</feature>
<feature type="region of interest" description="Disordered" evidence="1">
    <location>
        <begin position="342"/>
        <end position="487"/>
    </location>
</feature>
<reference evidence="4" key="1">
    <citation type="submission" date="2016-06" db="UniProtKB">
        <authorList>
            <consortium name="WormBaseParasite"/>
        </authorList>
    </citation>
    <scope>IDENTIFICATION</scope>
</reference>
<name>A0A183UI96_TOXCA</name>
<proteinExistence type="predicted"/>
<dbReference type="Proteomes" id="UP000050794">
    <property type="component" value="Unassembled WGS sequence"/>
</dbReference>
<organism evidence="3 4">
    <name type="scientific">Toxocara canis</name>
    <name type="common">Canine roundworm</name>
    <dbReference type="NCBI Taxonomy" id="6265"/>
    <lineage>
        <taxon>Eukaryota</taxon>
        <taxon>Metazoa</taxon>
        <taxon>Ecdysozoa</taxon>
        <taxon>Nematoda</taxon>
        <taxon>Chromadorea</taxon>
        <taxon>Rhabditida</taxon>
        <taxon>Spirurina</taxon>
        <taxon>Ascaridomorpha</taxon>
        <taxon>Ascaridoidea</taxon>
        <taxon>Toxocaridae</taxon>
        <taxon>Toxocara</taxon>
    </lineage>
</organism>
<dbReference type="WBParaSite" id="TCNE_0000821601-mRNA-1">
    <property type="protein sequence ID" value="TCNE_0000821601-mRNA-1"/>
    <property type="gene ID" value="TCNE_0000821601"/>
</dbReference>
<feature type="compositionally biased region" description="Basic and acidic residues" evidence="1">
    <location>
        <begin position="474"/>
        <end position="484"/>
    </location>
</feature>
<feature type="compositionally biased region" description="Basic and acidic residues" evidence="1">
    <location>
        <begin position="297"/>
        <end position="307"/>
    </location>
</feature>
<evidence type="ECO:0000313" key="4">
    <source>
        <dbReference type="WBParaSite" id="TCNE_0000821601-mRNA-1"/>
    </source>
</evidence>
<feature type="region of interest" description="Disordered" evidence="1">
    <location>
        <begin position="144"/>
        <end position="171"/>
    </location>
</feature>
<accession>A0A183UI96</accession>
<protein>
    <submittedName>
        <fullName evidence="4">Pecanex-like protein</fullName>
    </submittedName>
</protein>
<dbReference type="AlphaFoldDB" id="A0A183UI96"/>
<feature type="region of interest" description="Disordered" evidence="1">
    <location>
        <begin position="209"/>
        <end position="230"/>
    </location>
</feature>
<feature type="compositionally biased region" description="Polar residues" evidence="1">
    <location>
        <begin position="434"/>
        <end position="473"/>
    </location>
</feature>
<keyword evidence="3" id="KW-1185">Reference proteome</keyword>
<reference evidence="2 3" key="2">
    <citation type="submission" date="2018-11" db="EMBL/GenBank/DDBJ databases">
        <authorList>
            <consortium name="Pathogen Informatics"/>
        </authorList>
    </citation>
    <scope>NUCLEOTIDE SEQUENCE [LARGE SCALE GENOMIC DNA]</scope>
</reference>
<evidence type="ECO:0000313" key="2">
    <source>
        <dbReference type="EMBL" id="VDM39537.1"/>
    </source>
</evidence>
<feature type="compositionally biased region" description="Basic and acidic residues" evidence="1">
    <location>
        <begin position="254"/>
        <end position="263"/>
    </location>
</feature>
<sequence>RLLIVNFSSTSTTDAQEVGSSFYITVPTYYSDESSVEAGNRNADSVLQSSVHALYNQVEGQLLPLLNEGHNRLRLTEMNVLQRENEMQSASKPININTRDAGSMYRRPRERQKRSKRSLYKHVYLKSAIRDDILGDDELGSSKTLESSSFLKKSPSGNCNPGSAESEVSKLPQVNTKSLANSLMETNSLRSSRCLAVLPITLSPIRKDKSLQSGGVAHSTPLPHENGNNHEEQQFFTSESLYRQLPLSEPWSRTSKEKQRKNELYGFRSHSLPINGRMSHERTPDHRRQLSLMSRNGSKEESLKQKSESYQSAHQPVGLPRLFHLSDEQLEPNHDIQRKSSLPLDQSSQKHNDELTQQQLKNKSALSASVKSTSTSLHSAASSSSKLNTARQPADDNQVGCVVASPQRRPVKKTENADQAKNPNDVTVKANEGFSDQRQPQSSDETSKNTSVSEAKSYSERASASINEGVMSNKSERLDEEQRPARAVADNQGDLLCILNEPITVSSNESVRVSTAQRKIWMHSVIVLSSCKSKQMNALEGAAPQRETEANLKLRKKSFQEQPLVCSRYSMRQKSQTAAESKQLIFISEDSIKIDRQTLFHDVQSSEEYATVDERTYRKVCHAQMIPKEGSRYERQRSTMISMPSYLNVTVKWNIRRLSNGNAEGHERVIITFDDLQGKRTTQAMEPFISSTKTPVELPSPIVYDETVSVGEKCIEIKRDVGLYGYDGRSLHQIFNGMSAPIYTITENRIYESPYAEIIGGVAGTPTRRCDAGIPIQIEGTIDRLPLKANLKLKIKQKNSSASNFNPKKGEPFFYDDI</sequence>
<feature type="compositionally biased region" description="Polar residues" evidence="1">
    <location>
        <begin position="87"/>
        <end position="100"/>
    </location>
</feature>
<feature type="region of interest" description="Disordered" evidence="1">
    <location>
        <begin position="247"/>
        <end position="314"/>
    </location>
</feature>
<evidence type="ECO:0000313" key="3">
    <source>
        <dbReference type="Proteomes" id="UP000050794"/>
    </source>
</evidence>
<feature type="compositionally biased region" description="Polar residues" evidence="1">
    <location>
        <begin position="355"/>
        <end position="370"/>
    </location>
</feature>
<feature type="compositionally biased region" description="Basic residues" evidence="1">
    <location>
        <begin position="106"/>
        <end position="117"/>
    </location>
</feature>
<evidence type="ECO:0000256" key="1">
    <source>
        <dbReference type="SAM" id="MobiDB-lite"/>
    </source>
</evidence>